<gene>
    <name evidence="1" type="ORF">BDR25DRAFT_223658</name>
</gene>
<comment type="caution">
    <text evidence="1">The sequence shown here is derived from an EMBL/GenBank/DDBJ whole genome shotgun (WGS) entry which is preliminary data.</text>
</comment>
<sequence length="103" mass="11715">MVLFGKKRSDEWHHQIDFTASLLRPNDKTFPYSLIKKHTDYYLKKKGKFNQQDTDIRLALLIESHEARDVAIAACAHAISPASLRALLNVELSVAPATYYGLE</sequence>
<protein>
    <submittedName>
        <fullName evidence="1">Uncharacterized protein</fullName>
    </submittedName>
</protein>
<dbReference type="Proteomes" id="UP000799755">
    <property type="component" value="Unassembled WGS sequence"/>
</dbReference>
<keyword evidence="2" id="KW-1185">Reference proteome</keyword>
<evidence type="ECO:0000313" key="1">
    <source>
        <dbReference type="EMBL" id="KAF2471457.1"/>
    </source>
</evidence>
<feature type="non-terminal residue" evidence="1">
    <location>
        <position position="103"/>
    </location>
</feature>
<reference evidence="1" key="1">
    <citation type="journal article" date="2020" name="Stud. Mycol.">
        <title>101 Dothideomycetes genomes: a test case for predicting lifestyles and emergence of pathogens.</title>
        <authorList>
            <person name="Haridas S."/>
            <person name="Albert R."/>
            <person name="Binder M."/>
            <person name="Bloem J."/>
            <person name="Labutti K."/>
            <person name="Salamov A."/>
            <person name="Andreopoulos B."/>
            <person name="Baker S."/>
            <person name="Barry K."/>
            <person name="Bills G."/>
            <person name="Bluhm B."/>
            <person name="Cannon C."/>
            <person name="Castanera R."/>
            <person name="Culley D."/>
            <person name="Daum C."/>
            <person name="Ezra D."/>
            <person name="Gonzalez J."/>
            <person name="Henrissat B."/>
            <person name="Kuo A."/>
            <person name="Liang C."/>
            <person name="Lipzen A."/>
            <person name="Lutzoni F."/>
            <person name="Magnuson J."/>
            <person name="Mondo S."/>
            <person name="Nolan M."/>
            <person name="Ohm R."/>
            <person name="Pangilinan J."/>
            <person name="Park H.-J."/>
            <person name="Ramirez L."/>
            <person name="Alfaro M."/>
            <person name="Sun H."/>
            <person name="Tritt A."/>
            <person name="Yoshinaga Y."/>
            <person name="Zwiers L.-H."/>
            <person name="Turgeon B."/>
            <person name="Goodwin S."/>
            <person name="Spatafora J."/>
            <person name="Crous P."/>
            <person name="Grigoriev I."/>
        </authorList>
    </citation>
    <scope>NUCLEOTIDE SEQUENCE</scope>
    <source>
        <strain evidence="1">ATCC 200398</strain>
    </source>
</reference>
<organism evidence="1 2">
    <name type="scientific">Lindgomyces ingoldianus</name>
    <dbReference type="NCBI Taxonomy" id="673940"/>
    <lineage>
        <taxon>Eukaryota</taxon>
        <taxon>Fungi</taxon>
        <taxon>Dikarya</taxon>
        <taxon>Ascomycota</taxon>
        <taxon>Pezizomycotina</taxon>
        <taxon>Dothideomycetes</taxon>
        <taxon>Pleosporomycetidae</taxon>
        <taxon>Pleosporales</taxon>
        <taxon>Lindgomycetaceae</taxon>
        <taxon>Lindgomyces</taxon>
    </lineage>
</organism>
<evidence type="ECO:0000313" key="2">
    <source>
        <dbReference type="Proteomes" id="UP000799755"/>
    </source>
</evidence>
<dbReference type="EMBL" id="MU003505">
    <property type="protein sequence ID" value="KAF2471457.1"/>
    <property type="molecule type" value="Genomic_DNA"/>
</dbReference>
<proteinExistence type="predicted"/>
<accession>A0ACB6QZD5</accession>
<name>A0ACB6QZD5_9PLEO</name>